<dbReference type="PANTHER" id="PTHR45925">
    <property type="entry name" value="ZINC FINGER PROTEIN"/>
    <property type="match status" value="1"/>
</dbReference>
<dbReference type="InterPro" id="IPR051967">
    <property type="entry name" value="Krueppel_C2H2-ZF"/>
</dbReference>
<evidence type="ECO:0000256" key="12">
    <source>
        <dbReference type="SAM" id="MobiDB-lite"/>
    </source>
</evidence>
<reference evidence="14 15" key="1">
    <citation type="submission" date="2023-11" db="EMBL/GenBank/DDBJ databases">
        <title>Halocaridina rubra genome assembly.</title>
        <authorList>
            <person name="Smith C."/>
        </authorList>
    </citation>
    <scope>NUCLEOTIDE SEQUENCE [LARGE SCALE GENOMIC DNA]</scope>
    <source>
        <strain evidence="14">EP-1</strain>
        <tissue evidence="14">Whole</tissue>
    </source>
</reference>
<evidence type="ECO:0000256" key="2">
    <source>
        <dbReference type="ARBA" id="ARBA00006991"/>
    </source>
</evidence>
<name>A0AAN8X9S4_HALRR</name>
<evidence type="ECO:0000313" key="14">
    <source>
        <dbReference type="EMBL" id="KAK7074629.1"/>
    </source>
</evidence>
<dbReference type="GO" id="GO:0008270">
    <property type="term" value="F:zinc ion binding"/>
    <property type="evidence" value="ECO:0007669"/>
    <property type="project" value="UniProtKB-KW"/>
</dbReference>
<keyword evidence="3" id="KW-0479">Metal-binding</keyword>
<dbReference type="GO" id="GO:0000978">
    <property type="term" value="F:RNA polymerase II cis-regulatory region sequence-specific DNA binding"/>
    <property type="evidence" value="ECO:0007669"/>
    <property type="project" value="TreeGrafter"/>
</dbReference>
<dbReference type="SMART" id="SM00355">
    <property type="entry name" value="ZnF_C2H2"/>
    <property type="match status" value="2"/>
</dbReference>
<organism evidence="14 15">
    <name type="scientific">Halocaridina rubra</name>
    <name type="common">Hawaiian red shrimp</name>
    <dbReference type="NCBI Taxonomy" id="373956"/>
    <lineage>
        <taxon>Eukaryota</taxon>
        <taxon>Metazoa</taxon>
        <taxon>Ecdysozoa</taxon>
        <taxon>Arthropoda</taxon>
        <taxon>Crustacea</taxon>
        <taxon>Multicrustacea</taxon>
        <taxon>Malacostraca</taxon>
        <taxon>Eumalacostraca</taxon>
        <taxon>Eucarida</taxon>
        <taxon>Decapoda</taxon>
        <taxon>Pleocyemata</taxon>
        <taxon>Caridea</taxon>
        <taxon>Atyoidea</taxon>
        <taxon>Atyidae</taxon>
        <taxon>Halocaridina</taxon>
    </lineage>
</organism>
<dbReference type="Proteomes" id="UP001381693">
    <property type="component" value="Unassembled WGS sequence"/>
</dbReference>
<evidence type="ECO:0000256" key="5">
    <source>
        <dbReference type="ARBA" id="ARBA00022771"/>
    </source>
</evidence>
<comment type="similarity">
    <text evidence="2">Belongs to the krueppel C2H2-type zinc-finger protein family.</text>
</comment>
<dbReference type="EMBL" id="JAXCGZ010011512">
    <property type="protein sequence ID" value="KAK7074629.1"/>
    <property type="molecule type" value="Genomic_DNA"/>
</dbReference>
<keyword evidence="7" id="KW-0805">Transcription regulation</keyword>
<dbReference type="AlphaFoldDB" id="A0AAN8X9S4"/>
<feature type="domain" description="C2H2-type" evidence="13">
    <location>
        <begin position="61"/>
        <end position="88"/>
    </location>
</feature>
<dbReference type="InterPro" id="IPR036236">
    <property type="entry name" value="Znf_C2H2_sf"/>
</dbReference>
<protein>
    <recommendedName>
        <fullName evidence="13">C2H2-type domain-containing protein</fullName>
    </recommendedName>
</protein>
<keyword evidence="5 11" id="KW-0863">Zinc-finger</keyword>
<dbReference type="SUPFAM" id="SSF57667">
    <property type="entry name" value="beta-beta-alpha zinc fingers"/>
    <property type="match status" value="1"/>
</dbReference>
<keyword evidence="4" id="KW-0677">Repeat</keyword>
<keyword evidence="8" id="KW-0238">DNA-binding</keyword>
<gene>
    <name evidence="14" type="ORF">SK128_008417</name>
</gene>
<evidence type="ECO:0000256" key="7">
    <source>
        <dbReference type="ARBA" id="ARBA00023015"/>
    </source>
</evidence>
<comment type="subcellular location">
    <subcellularLocation>
        <location evidence="1">Nucleus</location>
    </subcellularLocation>
</comment>
<keyword evidence="10" id="KW-0539">Nucleus</keyword>
<dbReference type="GO" id="GO:0005634">
    <property type="term" value="C:nucleus"/>
    <property type="evidence" value="ECO:0007669"/>
    <property type="project" value="UniProtKB-SubCell"/>
</dbReference>
<feature type="compositionally biased region" description="Basic and acidic residues" evidence="12">
    <location>
        <begin position="52"/>
        <end position="61"/>
    </location>
</feature>
<accession>A0AAN8X9S4</accession>
<keyword evidence="9" id="KW-0804">Transcription</keyword>
<evidence type="ECO:0000256" key="6">
    <source>
        <dbReference type="ARBA" id="ARBA00022833"/>
    </source>
</evidence>
<evidence type="ECO:0000259" key="13">
    <source>
        <dbReference type="PROSITE" id="PS50157"/>
    </source>
</evidence>
<sequence>MGEADMVRAYAEGGHEVVFCEEGGSGLGTCKRGEAEMAPDGSCNSLFPPKASRRDGQRPDDKCPVCQKGFRCAAELRRHYLIHTGEKPHKCPYCFFRSARKGNVRSHMVTKHGDVMNAKAPDHFLSGLTDTS</sequence>
<proteinExistence type="inferred from homology"/>
<dbReference type="InterPro" id="IPR013087">
    <property type="entry name" value="Znf_C2H2_type"/>
</dbReference>
<dbReference type="Gene3D" id="3.30.160.60">
    <property type="entry name" value="Classic Zinc Finger"/>
    <property type="match status" value="2"/>
</dbReference>
<keyword evidence="15" id="KW-1185">Reference proteome</keyword>
<dbReference type="GO" id="GO:0000981">
    <property type="term" value="F:DNA-binding transcription factor activity, RNA polymerase II-specific"/>
    <property type="evidence" value="ECO:0007669"/>
    <property type="project" value="TreeGrafter"/>
</dbReference>
<comment type="caution">
    <text evidence="14">The sequence shown here is derived from an EMBL/GenBank/DDBJ whole genome shotgun (WGS) entry which is preliminary data.</text>
</comment>
<dbReference type="PROSITE" id="PS00028">
    <property type="entry name" value="ZINC_FINGER_C2H2_1"/>
    <property type="match status" value="1"/>
</dbReference>
<evidence type="ECO:0000256" key="11">
    <source>
        <dbReference type="PROSITE-ProRule" id="PRU00042"/>
    </source>
</evidence>
<keyword evidence="6" id="KW-0862">Zinc</keyword>
<dbReference type="Pfam" id="PF13894">
    <property type="entry name" value="zf-C2H2_4"/>
    <property type="match status" value="1"/>
</dbReference>
<evidence type="ECO:0000256" key="9">
    <source>
        <dbReference type="ARBA" id="ARBA00023163"/>
    </source>
</evidence>
<evidence type="ECO:0000256" key="3">
    <source>
        <dbReference type="ARBA" id="ARBA00022723"/>
    </source>
</evidence>
<feature type="region of interest" description="Disordered" evidence="12">
    <location>
        <begin position="38"/>
        <end position="61"/>
    </location>
</feature>
<evidence type="ECO:0000256" key="10">
    <source>
        <dbReference type="ARBA" id="ARBA00023242"/>
    </source>
</evidence>
<dbReference type="PROSITE" id="PS50157">
    <property type="entry name" value="ZINC_FINGER_C2H2_2"/>
    <property type="match status" value="1"/>
</dbReference>
<evidence type="ECO:0000256" key="4">
    <source>
        <dbReference type="ARBA" id="ARBA00022737"/>
    </source>
</evidence>
<evidence type="ECO:0000256" key="8">
    <source>
        <dbReference type="ARBA" id="ARBA00023125"/>
    </source>
</evidence>
<evidence type="ECO:0000313" key="15">
    <source>
        <dbReference type="Proteomes" id="UP001381693"/>
    </source>
</evidence>
<evidence type="ECO:0000256" key="1">
    <source>
        <dbReference type="ARBA" id="ARBA00004123"/>
    </source>
</evidence>